<dbReference type="GO" id="GO:0017056">
    <property type="term" value="F:structural constituent of nuclear pore"/>
    <property type="evidence" value="ECO:0007669"/>
    <property type="project" value="InterPro"/>
</dbReference>
<dbReference type="Pfam" id="PF23664">
    <property type="entry name" value="Ig_Pom152"/>
    <property type="match status" value="1"/>
</dbReference>
<gene>
    <name evidence="4" type="ORF">FIBSPDRAFT_1041654</name>
</gene>
<dbReference type="Pfam" id="PF24312">
    <property type="entry name" value="Ig-like_POM152"/>
    <property type="match status" value="1"/>
</dbReference>
<name>A0A166NMQ1_9AGAM</name>
<feature type="region of interest" description="Disordered" evidence="1">
    <location>
        <begin position="1"/>
        <end position="33"/>
    </location>
</feature>
<feature type="compositionally biased region" description="Polar residues" evidence="1">
    <location>
        <begin position="1"/>
        <end position="26"/>
    </location>
</feature>
<dbReference type="GO" id="GO:0006999">
    <property type="term" value="P:nuclear pore organization"/>
    <property type="evidence" value="ECO:0007669"/>
    <property type="project" value="TreeGrafter"/>
</dbReference>
<dbReference type="GO" id="GO:0006606">
    <property type="term" value="P:protein import into nucleus"/>
    <property type="evidence" value="ECO:0007669"/>
    <property type="project" value="TreeGrafter"/>
</dbReference>
<dbReference type="InterPro" id="IPR037701">
    <property type="entry name" value="Pom152"/>
</dbReference>
<evidence type="ECO:0000259" key="2">
    <source>
        <dbReference type="Pfam" id="PF23664"/>
    </source>
</evidence>
<dbReference type="EMBL" id="KV417522">
    <property type="protein sequence ID" value="KZP25182.1"/>
    <property type="molecule type" value="Genomic_DNA"/>
</dbReference>
<dbReference type="InterPro" id="IPR056544">
    <property type="entry name" value="Ig_POM152"/>
</dbReference>
<reference evidence="4 5" key="1">
    <citation type="journal article" date="2016" name="Mol. Biol. Evol.">
        <title>Comparative Genomics of Early-Diverging Mushroom-Forming Fungi Provides Insights into the Origins of Lignocellulose Decay Capabilities.</title>
        <authorList>
            <person name="Nagy L.G."/>
            <person name="Riley R."/>
            <person name="Tritt A."/>
            <person name="Adam C."/>
            <person name="Daum C."/>
            <person name="Floudas D."/>
            <person name="Sun H."/>
            <person name="Yadav J.S."/>
            <person name="Pangilinan J."/>
            <person name="Larsson K.H."/>
            <person name="Matsuura K."/>
            <person name="Barry K."/>
            <person name="Labutti K."/>
            <person name="Kuo R."/>
            <person name="Ohm R.A."/>
            <person name="Bhattacharya S.S."/>
            <person name="Shirouzu T."/>
            <person name="Yoshinaga Y."/>
            <person name="Martin F.M."/>
            <person name="Grigoriev I.V."/>
            <person name="Hibbett D.S."/>
        </authorList>
    </citation>
    <scope>NUCLEOTIDE SEQUENCE [LARGE SCALE GENOMIC DNA]</scope>
    <source>
        <strain evidence="4 5">CBS 109695</strain>
    </source>
</reference>
<feature type="domain" description="Nucleoporin POM152 immunoglobulin-like" evidence="2">
    <location>
        <begin position="303"/>
        <end position="385"/>
    </location>
</feature>
<organism evidence="4 5">
    <name type="scientific">Athelia psychrophila</name>
    <dbReference type="NCBI Taxonomy" id="1759441"/>
    <lineage>
        <taxon>Eukaryota</taxon>
        <taxon>Fungi</taxon>
        <taxon>Dikarya</taxon>
        <taxon>Basidiomycota</taxon>
        <taxon>Agaricomycotina</taxon>
        <taxon>Agaricomycetes</taxon>
        <taxon>Agaricomycetidae</taxon>
        <taxon>Atheliales</taxon>
        <taxon>Atheliaceae</taxon>
        <taxon>Athelia</taxon>
    </lineage>
</organism>
<sequence length="680" mass="74615">MSPLSTARLNPNAQKFTGNAQNTWQGSAGHRGSTAYKLPAIRPTSRTPLPASSLQKTQSFVHIRLRKPGTVRLERVMTASNVPSRLTSPPELAAVPCPQAEFASGHLDTREHFIVEGSHERRHAADMDAPDLSPVPACWTISRCRCKSRIGKHTYVLEEVLGLAPPAPYATMLDPNTTRSQVGVLRRPSVSFQHCKPGAPMSPLIGRQVGLAAGASDADDLDVPWEVSFKCQPPGMKDTTLNANAPGEYTIAAVEGKGTRLPLKAAMQLRSIGVQQKLSGRRFMTGTPIRSYAASILTDWESSGDIGVPASLTTHGSPPFQVHCRTQRDNEPARESHKTFPNSRGELMLQPERSGHHVYTFLSTSDSNYQKVELSGIDQIVHPLAVAEFADAGRGTRSKGMINSSSGNLVDVDVDLQYRRSEAPSSLKPVSLSSPNAQLDAKEAGVYQIVEVKDSQCPGTISPKPWRYILRTTVLPPIYQAIDDHVTLDLTGRAPSQILCNIAENDQNCGTKEQPNFSSIRHRPRFQLHIATPGRKYYEFNHHFLESEENSRASEVSQFHLEGTASWTIGFRINVRVNTQETKASSFSLVQQQPSEFTIMSVAHHQKTCKATVTDLRFTVYPLPAARVASLHSLSNSKDPQQIGRDEGRQKVLETHTGTTVLTKVYSIFSALEDLDGDIT</sequence>
<evidence type="ECO:0000256" key="1">
    <source>
        <dbReference type="SAM" id="MobiDB-lite"/>
    </source>
</evidence>
<evidence type="ECO:0000259" key="3">
    <source>
        <dbReference type="Pfam" id="PF24312"/>
    </source>
</evidence>
<keyword evidence="5" id="KW-1185">Reference proteome</keyword>
<dbReference type="Proteomes" id="UP000076532">
    <property type="component" value="Unassembled WGS sequence"/>
</dbReference>
<dbReference type="STRING" id="436010.A0A166NMQ1"/>
<dbReference type="PANTHER" id="PTHR28206:SF1">
    <property type="entry name" value="NUCLEOPORIN POM152"/>
    <property type="match status" value="1"/>
</dbReference>
<dbReference type="GO" id="GO:0070762">
    <property type="term" value="C:nuclear pore transmembrane ring"/>
    <property type="evidence" value="ECO:0007669"/>
    <property type="project" value="TreeGrafter"/>
</dbReference>
<feature type="domain" description="Nucleoporin POM152 Ig-like" evidence="3">
    <location>
        <begin position="413"/>
        <end position="463"/>
    </location>
</feature>
<dbReference type="InterPro" id="IPR056541">
    <property type="entry name" value="Ig-like_POM152"/>
</dbReference>
<dbReference type="PANTHER" id="PTHR28206">
    <property type="entry name" value="NUCLEOPORIN POM152"/>
    <property type="match status" value="1"/>
</dbReference>
<accession>A0A166NMQ1</accession>
<proteinExistence type="predicted"/>
<dbReference type="AlphaFoldDB" id="A0A166NMQ1"/>
<protein>
    <submittedName>
        <fullName evidence="4">Uncharacterized protein</fullName>
    </submittedName>
</protein>
<dbReference type="OrthoDB" id="5529162at2759"/>
<evidence type="ECO:0000313" key="5">
    <source>
        <dbReference type="Proteomes" id="UP000076532"/>
    </source>
</evidence>
<evidence type="ECO:0000313" key="4">
    <source>
        <dbReference type="EMBL" id="KZP25182.1"/>
    </source>
</evidence>